<organism evidence="3 4">
    <name type="scientific">Pedobacter miscanthi</name>
    <dbReference type="NCBI Taxonomy" id="2259170"/>
    <lineage>
        <taxon>Bacteria</taxon>
        <taxon>Pseudomonadati</taxon>
        <taxon>Bacteroidota</taxon>
        <taxon>Sphingobacteriia</taxon>
        <taxon>Sphingobacteriales</taxon>
        <taxon>Sphingobacteriaceae</taxon>
        <taxon>Pedobacter</taxon>
    </lineage>
</organism>
<gene>
    <name evidence="3" type="ORF">DRW42_21415</name>
</gene>
<proteinExistence type="inferred from homology"/>
<dbReference type="AlphaFoldDB" id="A0A366KPW9"/>
<sequence length="300" mass="32755">MKTLLTGSTGFLGKNILAHLVDQNYQVTTIGRNESNDIDFDFSANTVLNITGSYDLIIHSAGKAHSVPKTEADKDEFYKVNVDGTKLFLDSLASLETKLKFFIFISSVAVYGLDTGINIDEDFPLIAKDPYGKSKVAAEKMIINWCSQNNVLLTILRLPLLVGHGAPGNLGTMVKGIKGGYYFNVAGGKAKKSMVLVSDVVKLLPVVAKIGGTYNLTDGCHPSFKELSFSVATLLNKSNPLSIPLWIAQMMALVGDLFGNNMPINSNKLNKIISDLTFNDNNARDLLNWDPEKVLKHLEI</sequence>
<evidence type="ECO:0000259" key="2">
    <source>
        <dbReference type="Pfam" id="PF01370"/>
    </source>
</evidence>
<dbReference type="InterPro" id="IPR001509">
    <property type="entry name" value="Epimerase_deHydtase"/>
</dbReference>
<dbReference type="PANTHER" id="PTHR43000">
    <property type="entry name" value="DTDP-D-GLUCOSE 4,6-DEHYDRATASE-RELATED"/>
    <property type="match status" value="1"/>
</dbReference>
<dbReference type="InterPro" id="IPR036291">
    <property type="entry name" value="NAD(P)-bd_dom_sf"/>
</dbReference>
<evidence type="ECO:0000313" key="4">
    <source>
        <dbReference type="Proteomes" id="UP000252081"/>
    </source>
</evidence>
<dbReference type="RefSeq" id="WP_113950882.1">
    <property type="nucleotide sequence ID" value="NZ_QNQU01000021.1"/>
</dbReference>
<evidence type="ECO:0000256" key="1">
    <source>
        <dbReference type="ARBA" id="ARBA00007637"/>
    </source>
</evidence>
<keyword evidence="4" id="KW-1185">Reference proteome</keyword>
<name>A0A366KPW9_9SPHI</name>
<comment type="caution">
    <text evidence="3">The sequence shown here is derived from an EMBL/GenBank/DDBJ whole genome shotgun (WGS) entry which is preliminary data.</text>
</comment>
<dbReference type="OrthoDB" id="329806at2"/>
<dbReference type="Pfam" id="PF01370">
    <property type="entry name" value="Epimerase"/>
    <property type="match status" value="1"/>
</dbReference>
<protein>
    <submittedName>
        <fullName evidence="3">NAD(P)-dependent oxidoreductase</fullName>
    </submittedName>
</protein>
<evidence type="ECO:0000313" key="3">
    <source>
        <dbReference type="EMBL" id="RBQ03568.1"/>
    </source>
</evidence>
<dbReference type="Gene3D" id="3.40.50.720">
    <property type="entry name" value="NAD(P)-binding Rossmann-like Domain"/>
    <property type="match status" value="1"/>
</dbReference>
<dbReference type="Proteomes" id="UP000252081">
    <property type="component" value="Unassembled WGS sequence"/>
</dbReference>
<accession>A0A366KPW9</accession>
<dbReference type="SUPFAM" id="SSF51735">
    <property type="entry name" value="NAD(P)-binding Rossmann-fold domains"/>
    <property type="match status" value="1"/>
</dbReference>
<feature type="domain" description="NAD-dependent epimerase/dehydratase" evidence="2">
    <location>
        <begin position="4"/>
        <end position="208"/>
    </location>
</feature>
<reference evidence="3 4" key="1">
    <citation type="submission" date="2018-07" db="EMBL/GenBank/DDBJ databases">
        <title>A draft genome of a endophytic bacteria, a new species of Pedobacter.</title>
        <authorList>
            <person name="Zhang Z.D."/>
            <person name="Chen Z.J."/>
        </authorList>
    </citation>
    <scope>NUCLEOTIDE SEQUENCE [LARGE SCALE GENOMIC DNA]</scope>
    <source>
        <strain evidence="3 4">RS10</strain>
    </source>
</reference>
<comment type="similarity">
    <text evidence="1">Belongs to the NAD(P)-dependent epimerase/dehydratase family.</text>
</comment>
<dbReference type="EMBL" id="QNQU01000021">
    <property type="protein sequence ID" value="RBQ03568.1"/>
    <property type="molecule type" value="Genomic_DNA"/>
</dbReference>